<dbReference type="OrthoDB" id="10070917at2759"/>
<dbReference type="EMBL" id="CAJVCH010066672">
    <property type="protein sequence ID" value="CAG7720036.1"/>
    <property type="molecule type" value="Genomic_DNA"/>
</dbReference>
<dbReference type="PANTHER" id="PTHR43053:SF4">
    <property type="entry name" value="MYOGENESIS-REGULATING GLYCOSIDASE"/>
    <property type="match status" value="1"/>
</dbReference>
<name>A0A8J2JH44_9HEXA</name>
<dbReference type="InterPro" id="IPR050985">
    <property type="entry name" value="Alpha-glycosidase_related"/>
</dbReference>
<gene>
    <name evidence="4" type="ORF">AFUS01_LOCUS9327</name>
</gene>
<evidence type="ECO:0008006" key="6">
    <source>
        <dbReference type="Google" id="ProtNLM"/>
    </source>
</evidence>
<keyword evidence="1" id="KW-0378">Hydrolase</keyword>
<keyword evidence="5" id="KW-1185">Reference proteome</keyword>
<accession>A0A8J2JH44</accession>
<comment type="caution">
    <text evidence="4">The sequence shown here is derived from an EMBL/GenBank/DDBJ whole genome shotgun (WGS) entry which is preliminary data.</text>
</comment>
<organism evidence="4 5">
    <name type="scientific">Allacma fusca</name>
    <dbReference type="NCBI Taxonomy" id="39272"/>
    <lineage>
        <taxon>Eukaryota</taxon>
        <taxon>Metazoa</taxon>
        <taxon>Ecdysozoa</taxon>
        <taxon>Arthropoda</taxon>
        <taxon>Hexapoda</taxon>
        <taxon>Collembola</taxon>
        <taxon>Symphypleona</taxon>
        <taxon>Sminthuridae</taxon>
        <taxon>Allacma</taxon>
    </lineage>
</organism>
<sequence length="266" mass="30403">MKYFKSFLGLFGVLCLILLYSQGCDSHNKDDFFSKNKHHEMVTFNSEENVLQLVLVSNGKTILTGNLGVALPSVLKQPTKETCAPGGKDCWFEWGDFARLHVTAPETQDDNDNCVTVEWYSDYGRKLEDCFDLTEGVHWYGGAETKVQSWPIENVAREEAPYVTGDFLQPVQFGGVLETYWLTSSGAALHVDEATPLFTSWNTTHKDKFCIAAADRWPYEERKNVRLQYEVCIPKSGENFKDVHKRSLRKYYKLPTQIPDAKMLVY</sequence>
<keyword evidence="2" id="KW-0326">Glycosidase</keyword>
<evidence type="ECO:0000256" key="3">
    <source>
        <dbReference type="SAM" id="SignalP"/>
    </source>
</evidence>
<keyword evidence="3" id="KW-0732">Signal</keyword>
<protein>
    <recommendedName>
        <fullName evidence="6">Lipoprotein</fullName>
    </recommendedName>
</protein>
<dbReference type="PANTHER" id="PTHR43053">
    <property type="entry name" value="GLYCOSIDASE FAMILY 31"/>
    <property type="match status" value="1"/>
</dbReference>
<proteinExistence type="predicted"/>
<reference evidence="4" key="1">
    <citation type="submission" date="2021-06" db="EMBL/GenBank/DDBJ databases">
        <authorList>
            <person name="Hodson N. C."/>
            <person name="Mongue J. A."/>
            <person name="Jaron S. K."/>
        </authorList>
    </citation>
    <scope>NUCLEOTIDE SEQUENCE</scope>
</reference>
<evidence type="ECO:0000256" key="1">
    <source>
        <dbReference type="ARBA" id="ARBA00022801"/>
    </source>
</evidence>
<evidence type="ECO:0000313" key="4">
    <source>
        <dbReference type="EMBL" id="CAG7720036.1"/>
    </source>
</evidence>
<dbReference type="Proteomes" id="UP000708208">
    <property type="component" value="Unassembled WGS sequence"/>
</dbReference>
<dbReference type="AlphaFoldDB" id="A0A8J2JH44"/>
<evidence type="ECO:0000313" key="5">
    <source>
        <dbReference type="Proteomes" id="UP000708208"/>
    </source>
</evidence>
<feature type="signal peptide" evidence="3">
    <location>
        <begin position="1"/>
        <end position="26"/>
    </location>
</feature>
<feature type="chain" id="PRO_5035263598" description="Lipoprotein" evidence="3">
    <location>
        <begin position="27"/>
        <end position="266"/>
    </location>
</feature>
<dbReference type="GO" id="GO:0016798">
    <property type="term" value="F:hydrolase activity, acting on glycosyl bonds"/>
    <property type="evidence" value="ECO:0007669"/>
    <property type="project" value="UniProtKB-KW"/>
</dbReference>
<feature type="non-terminal residue" evidence="4">
    <location>
        <position position="266"/>
    </location>
</feature>
<evidence type="ECO:0000256" key="2">
    <source>
        <dbReference type="ARBA" id="ARBA00023295"/>
    </source>
</evidence>